<proteinExistence type="predicted"/>
<evidence type="ECO:0000313" key="2">
    <source>
        <dbReference type="Proteomes" id="UP000316079"/>
    </source>
</evidence>
<dbReference type="EMBL" id="SRMA01026711">
    <property type="protein sequence ID" value="TRY75912.1"/>
    <property type="molecule type" value="Genomic_DNA"/>
</dbReference>
<organism evidence="1 2">
    <name type="scientific">Danionella cerebrum</name>
    <dbReference type="NCBI Taxonomy" id="2873325"/>
    <lineage>
        <taxon>Eukaryota</taxon>
        <taxon>Metazoa</taxon>
        <taxon>Chordata</taxon>
        <taxon>Craniata</taxon>
        <taxon>Vertebrata</taxon>
        <taxon>Euteleostomi</taxon>
        <taxon>Actinopterygii</taxon>
        <taxon>Neopterygii</taxon>
        <taxon>Teleostei</taxon>
        <taxon>Ostariophysi</taxon>
        <taxon>Cypriniformes</taxon>
        <taxon>Danionidae</taxon>
        <taxon>Danioninae</taxon>
        <taxon>Danionella</taxon>
    </lineage>
</organism>
<evidence type="ECO:0000313" key="1">
    <source>
        <dbReference type="EMBL" id="TRY75912.1"/>
    </source>
</evidence>
<reference evidence="1 2" key="1">
    <citation type="journal article" date="2019" name="Sci. Data">
        <title>Hybrid genome assembly and annotation of Danionella translucida.</title>
        <authorList>
            <person name="Kadobianskyi M."/>
            <person name="Schulze L."/>
            <person name="Schuelke M."/>
            <person name="Judkewitz B."/>
        </authorList>
    </citation>
    <scope>NUCLEOTIDE SEQUENCE [LARGE SCALE GENOMIC DNA]</scope>
    <source>
        <strain evidence="1 2">Bolton</strain>
    </source>
</reference>
<sequence>MWTALDQREQTGWSGYRRRVGDSNVFNRAYIMGLDKPVTFKEKVGDHELLKNQRNFFLARINGFIYPLNSHKSHKTRSAAGGLCKPAAFAFPLVSSRRSSDKF</sequence>
<comment type="caution">
    <text evidence="1">The sequence shown here is derived from an EMBL/GenBank/DDBJ whole genome shotgun (WGS) entry which is preliminary data.</text>
</comment>
<dbReference type="Proteomes" id="UP000316079">
    <property type="component" value="Unassembled WGS sequence"/>
</dbReference>
<gene>
    <name evidence="1" type="ORF">DNTS_033480</name>
</gene>
<protein>
    <submittedName>
        <fullName evidence="1">Uncharacterized protein</fullName>
    </submittedName>
</protein>
<dbReference type="OrthoDB" id="10067129at2759"/>
<keyword evidence="2" id="KW-1185">Reference proteome</keyword>
<name>A0A553PE06_9TELE</name>
<dbReference type="AlphaFoldDB" id="A0A553PE06"/>
<accession>A0A553PE06</accession>